<sequence length="173" mass="18782">MIDRDRPDDVQPVIDAALAGLRRQSVTIPSPWNARALCDRLAALRGRPIHLVPGSRFGWWFDHLWIAGDNADFIVWADRSSPVHQRHGVLHEIGHLVLGHAGVLVEPGADLNALRPHLGYDDPDEVEAECFATTAGLLAETRPGAAVGTLTPEDRAAADRLAAMVGAEAVRWT</sequence>
<accession>A0A9X2VUT9</accession>
<evidence type="ECO:0000313" key="1">
    <source>
        <dbReference type="EMBL" id="MCS7483243.1"/>
    </source>
</evidence>
<protein>
    <recommendedName>
        <fullName evidence="3">IrrE N-terminal-like domain-containing protein</fullName>
    </recommendedName>
</protein>
<name>A0A9X2VUT9_9PSEU</name>
<keyword evidence="2" id="KW-1185">Reference proteome</keyword>
<organism evidence="1 2">
    <name type="scientific">Umezawaea endophytica</name>
    <dbReference type="NCBI Taxonomy" id="1654476"/>
    <lineage>
        <taxon>Bacteria</taxon>
        <taxon>Bacillati</taxon>
        <taxon>Actinomycetota</taxon>
        <taxon>Actinomycetes</taxon>
        <taxon>Pseudonocardiales</taxon>
        <taxon>Pseudonocardiaceae</taxon>
        <taxon>Umezawaea</taxon>
    </lineage>
</organism>
<dbReference type="RefSeq" id="WP_259628703.1">
    <property type="nucleotide sequence ID" value="NZ_JANYMP010000030.1"/>
</dbReference>
<dbReference type="AlphaFoldDB" id="A0A9X2VUT9"/>
<comment type="caution">
    <text evidence="1">The sequence shown here is derived from an EMBL/GenBank/DDBJ whole genome shotgun (WGS) entry which is preliminary data.</text>
</comment>
<dbReference type="EMBL" id="JANYMP010000030">
    <property type="protein sequence ID" value="MCS7483243.1"/>
    <property type="molecule type" value="Genomic_DNA"/>
</dbReference>
<dbReference type="Proteomes" id="UP001141259">
    <property type="component" value="Unassembled WGS sequence"/>
</dbReference>
<evidence type="ECO:0008006" key="3">
    <source>
        <dbReference type="Google" id="ProtNLM"/>
    </source>
</evidence>
<reference evidence="1" key="1">
    <citation type="submission" date="2022-08" db="EMBL/GenBank/DDBJ databases">
        <authorList>
            <person name="Tistechok S."/>
            <person name="Samborskyy M."/>
            <person name="Roman I."/>
        </authorList>
    </citation>
    <scope>NUCLEOTIDE SEQUENCE</scope>
    <source>
        <strain evidence="1">DSM 103496</strain>
    </source>
</reference>
<dbReference type="Gene3D" id="1.10.10.2910">
    <property type="match status" value="1"/>
</dbReference>
<gene>
    <name evidence="1" type="ORF">NZH93_40905</name>
</gene>
<proteinExistence type="predicted"/>
<evidence type="ECO:0000313" key="2">
    <source>
        <dbReference type="Proteomes" id="UP001141259"/>
    </source>
</evidence>